<evidence type="ECO:0000313" key="2">
    <source>
        <dbReference type="EMBL" id="ANE42056.1"/>
    </source>
</evidence>
<dbReference type="Pfam" id="PF04018">
    <property type="entry name" value="VCA0040-like"/>
    <property type="match status" value="1"/>
</dbReference>
<feature type="transmembrane region" description="Helical" evidence="1">
    <location>
        <begin position="228"/>
        <end position="249"/>
    </location>
</feature>
<organism evidence="2 3">
    <name type="scientific">Fervidobacterium pennivorans</name>
    <dbReference type="NCBI Taxonomy" id="93466"/>
    <lineage>
        <taxon>Bacteria</taxon>
        <taxon>Thermotogati</taxon>
        <taxon>Thermotogota</taxon>
        <taxon>Thermotogae</taxon>
        <taxon>Thermotogales</taxon>
        <taxon>Fervidobacteriaceae</taxon>
        <taxon>Fervidobacterium</taxon>
    </lineage>
</organism>
<dbReference type="PANTHER" id="PTHR37308">
    <property type="entry name" value="INTEGRAL MEMBRANE PROTEIN"/>
    <property type="match status" value="1"/>
</dbReference>
<dbReference type="OrthoDB" id="9793746at2"/>
<evidence type="ECO:0000256" key="1">
    <source>
        <dbReference type="SAM" id="Phobius"/>
    </source>
</evidence>
<protein>
    <recommendedName>
        <fullName evidence="4">DUF368 domain-containing protein</fullName>
    </recommendedName>
</protein>
<keyword evidence="1" id="KW-0472">Membrane</keyword>
<dbReference type="AlphaFoldDB" id="A0A172T537"/>
<dbReference type="KEGG" id="fng:JM64_09090"/>
<dbReference type="EMBL" id="CP011393">
    <property type="protein sequence ID" value="ANE42056.1"/>
    <property type="molecule type" value="Genomic_DNA"/>
</dbReference>
<accession>A0A172T537</accession>
<gene>
    <name evidence="2" type="ORF">JM64_09090</name>
</gene>
<feature type="transmembrane region" description="Helical" evidence="1">
    <location>
        <begin position="255"/>
        <end position="273"/>
    </location>
</feature>
<dbReference type="InterPro" id="IPR007163">
    <property type="entry name" value="VCA0040-like"/>
</dbReference>
<dbReference type="PATRIC" id="fig|93466.3.peg.1895"/>
<name>A0A172T537_FERPE</name>
<keyword evidence="1" id="KW-1133">Transmembrane helix</keyword>
<keyword evidence="1" id="KW-0812">Transmembrane</keyword>
<sequence length="277" mass="30113">MYDEIFRPIVAGLFMGWANVIPGISGGTIAVIMGIFERFIDVINNIMAFKISRKDINFIATLVLGIAVGIITGSKLLTWAFQNHSFYTYSFFFGLILFSLWNFRNEVSQFRFFEFVAGFLIVVAPYLFKSGQSNVTSVEGGFGYVFLALAGVIAGAAMVLPGVSGSLLLMLMGYYEAAIKTVSKLTKVLTGGLLISDFLFLLTLGIGVLIGIGIISKVLKVWFEKAKLSVLNFILGLLAGSLYPITPAYHGSGNVFGMLLWIAVGGLVVYALGKFER</sequence>
<dbReference type="Proteomes" id="UP000077096">
    <property type="component" value="Chromosome"/>
</dbReference>
<evidence type="ECO:0000313" key="3">
    <source>
        <dbReference type="Proteomes" id="UP000077096"/>
    </source>
</evidence>
<proteinExistence type="predicted"/>
<feature type="transmembrane region" description="Helical" evidence="1">
    <location>
        <begin position="198"/>
        <end position="216"/>
    </location>
</feature>
<feature type="transmembrane region" description="Helical" evidence="1">
    <location>
        <begin position="140"/>
        <end position="160"/>
    </location>
</feature>
<feature type="transmembrane region" description="Helical" evidence="1">
    <location>
        <begin position="86"/>
        <end position="103"/>
    </location>
</feature>
<evidence type="ECO:0008006" key="4">
    <source>
        <dbReference type="Google" id="ProtNLM"/>
    </source>
</evidence>
<feature type="transmembrane region" description="Helical" evidence="1">
    <location>
        <begin position="56"/>
        <end position="80"/>
    </location>
</feature>
<feature type="transmembrane region" description="Helical" evidence="1">
    <location>
        <begin position="110"/>
        <end position="128"/>
    </location>
</feature>
<dbReference type="PANTHER" id="PTHR37308:SF1">
    <property type="entry name" value="POLYPRENYL-PHOSPHATE TRANSPORTER"/>
    <property type="match status" value="1"/>
</dbReference>
<feature type="transmembrane region" description="Helical" evidence="1">
    <location>
        <begin position="12"/>
        <end position="36"/>
    </location>
</feature>
<reference evidence="2 3" key="1">
    <citation type="submission" date="2014-08" db="EMBL/GenBank/DDBJ databases">
        <title>Fervidobacterium pennivorans DYC genome.</title>
        <authorList>
            <person name="Wushke S."/>
        </authorList>
    </citation>
    <scope>NUCLEOTIDE SEQUENCE [LARGE SCALE GENOMIC DNA]</scope>
    <source>
        <strain evidence="2 3">DYC</strain>
    </source>
</reference>